<protein>
    <recommendedName>
        <fullName evidence="3">SAM domain-containing protein</fullName>
    </recommendedName>
</protein>
<evidence type="ECO:0000313" key="1">
    <source>
        <dbReference type="EMBL" id="RHZ77399.1"/>
    </source>
</evidence>
<dbReference type="OrthoDB" id="2397776at2759"/>
<accession>A0A397IN14</accession>
<name>A0A397IN14_9GLOM</name>
<keyword evidence="2" id="KW-1185">Reference proteome</keyword>
<sequence length="330" mass="38082">MASIVQKLKSKELITFLQKEDHSYLDLSEKAIGILRSEEINGRDFLKITEEKLRSYGMPGGPATRLADFAKGLNKQKLKSFSSCKSLGEVKEVFNKFGYDEADINSILPFKPEISEIDSNDERFKHCIAEIKTKIEIYSPAKGSNEAARCHFISTILDLAILITRRITKQKIRPRCQFEIIGSERTGRVDYAIMKVKYIGNEELIAITEAKQKDIEMGFGQNVLQLEASYQKNSKKRKADEFDNEFDYLYGIVTTATDWYFILFTPEKFYRIEEDYQIRINKDALMDDSKLCKDVKRVTEVLVSLLKDRVEVDDSSDHKKARIQNYTNID</sequence>
<dbReference type="Proteomes" id="UP000266861">
    <property type="component" value="Unassembled WGS sequence"/>
</dbReference>
<comment type="caution">
    <text evidence="1">The sequence shown here is derived from an EMBL/GenBank/DDBJ whole genome shotgun (WGS) entry which is preliminary data.</text>
</comment>
<dbReference type="AlphaFoldDB" id="A0A397IN14"/>
<organism evidence="1 2">
    <name type="scientific">Diversispora epigaea</name>
    <dbReference type="NCBI Taxonomy" id="1348612"/>
    <lineage>
        <taxon>Eukaryota</taxon>
        <taxon>Fungi</taxon>
        <taxon>Fungi incertae sedis</taxon>
        <taxon>Mucoromycota</taxon>
        <taxon>Glomeromycotina</taxon>
        <taxon>Glomeromycetes</taxon>
        <taxon>Diversisporales</taxon>
        <taxon>Diversisporaceae</taxon>
        <taxon>Diversispora</taxon>
    </lineage>
</organism>
<gene>
    <name evidence="1" type="ORF">Glove_180g51</name>
</gene>
<dbReference type="EMBL" id="PQFF01000170">
    <property type="protein sequence ID" value="RHZ77399.1"/>
    <property type="molecule type" value="Genomic_DNA"/>
</dbReference>
<evidence type="ECO:0008006" key="3">
    <source>
        <dbReference type="Google" id="ProtNLM"/>
    </source>
</evidence>
<evidence type="ECO:0000313" key="2">
    <source>
        <dbReference type="Proteomes" id="UP000266861"/>
    </source>
</evidence>
<proteinExistence type="predicted"/>
<dbReference type="Gene3D" id="1.10.150.50">
    <property type="entry name" value="Transcription Factor, Ets-1"/>
    <property type="match status" value="1"/>
</dbReference>
<reference evidence="1 2" key="1">
    <citation type="submission" date="2018-08" db="EMBL/GenBank/DDBJ databases">
        <title>Genome and evolution of the arbuscular mycorrhizal fungus Diversispora epigaea (formerly Glomus versiforme) and its bacterial endosymbionts.</title>
        <authorList>
            <person name="Sun X."/>
            <person name="Fei Z."/>
            <person name="Harrison M."/>
        </authorList>
    </citation>
    <scope>NUCLEOTIDE SEQUENCE [LARGE SCALE GENOMIC DNA]</scope>
    <source>
        <strain evidence="1 2">IT104</strain>
    </source>
</reference>
<dbReference type="InterPro" id="IPR013761">
    <property type="entry name" value="SAM/pointed_sf"/>
</dbReference>